<keyword evidence="1" id="KW-0732">Signal</keyword>
<evidence type="ECO:0000313" key="5">
    <source>
        <dbReference type="EMBL" id="MEL0659265.1"/>
    </source>
</evidence>
<reference evidence="5 6" key="1">
    <citation type="submission" date="2024-02" db="EMBL/GenBank/DDBJ databases">
        <title>Bacteria isolated from the canopy kelp, Nereocystis luetkeana.</title>
        <authorList>
            <person name="Pfister C.A."/>
            <person name="Younker I.T."/>
            <person name="Light S.H."/>
        </authorList>
    </citation>
    <scope>NUCLEOTIDE SEQUENCE [LARGE SCALE GENOMIC DNA]</scope>
    <source>
        <strain evidence="5 6">TI.2.07</strain>
    </source>
</reference>
<keyword evidence="2" id="KW-0547">Nucleotide-binding</keyword>
<keyword evidence="2" id="KW-0378">Hydrolase</keyword>
<dbReference type="InterPro" id="IPR006179">
    <property type="entry name" value="5_nucleotidase/apyrase"/>
</dbReference>
<keyword evidence="6" id="KW-1185">Reference proteome</keyword>
<dbReference type="Gene3D" id="3.60.21.10">
    <property type="match status" value="1"/>
</dbReference>
<sequence length="570" mass="63433">MIKNNKPVKITLAHINDTHSYFEPQPLQLQLNIDGINLSPYVSNGGFSRIATRVKQLKSIAIQNNREFIFVHAGDCFQGTLFFSLFKGKANSDMLNALGIDLMTIGNHELDMGNEPVATFLDRIKFPLLAGNWDLSKELNTKSHQLNGRSNLFSYQSHEQTARWMTRIVDNEPVAIFGLSIDKMADIANVDIDTPFVDAFNTAINTVKSIQKTGINKIILISHLGFEGDRELANKVDGISLIVGGHTHVLQGDFTDLGIKKESEYGLRINDTYIVQAGCHSQALGHCEIDFNADGSVSTFNGKNELLIGRRLCVDKTLLTTHDDQYYEKARLYLAQHDNVIVCKKDPQLQSLLLDKYIPKVRQLQKTVIATITEDMRHIRIPDLKGGSEIAPLVAESFVHMMNHNGHQIDFAIHNAGGVRTSLNSGNITVADIAGKLLPFVVPIGVYRLKGKYIAQALEGAINNATNNGVIGSGSGSYPYTHNLKFNYHGDHPIGKRIVELSIYTKDNRWQSIDDETVYYGSSSAYTMKGKEGYDAITMMEDEGVITQHSMADCFIYFIKNIPNNLILKV</sequence>
<dbReference type="InterPro" id="IPR036907">
    <property type="entry name" value="5'-Nucleotdase_C_sf"/>
</dbReference>
<name>A0ABU9HBM8_9GAMM</name>
<dbReference type="Proteomes" id="UP001366060">
    <property type="component" value="Unassembled WGS sequence"/>
</dbReference>
<comment type="caution">
    <text evidence="5">The sequence shown here is derived from an EMBL/GenBank/DDBJ whole genome shotgun (WGS) entry which is preliminary data.</text>
</comment>
<gene>
    <name evidence="5" type="ORF">V6255_08940</name>
</gene>
<dbReference type="PANTHER" id="PTHR11575:SF24">
    <property type="entry name" value="5'-NUCLEOTIDASE"/>
    <property type="match status" value="1"/>
</dbReference>
<dbReference type="Gene3D" id="3.90.780.10">
    <property type="entry name" value="5'-Nucleotidase, C-terminal domain"/>
    <property type="match status" value="1"/>
</dbReference>
<dbReference type="InterPro" id="IPR004843">
    <property type="entry name" value="Calcineurin-like_PHP"/>
</dbReference>
<protein>
    <submittedName>
        <fullName evidence="5">5'-nucleotidase C-terminal domain-containing protein</fullName>
    </submittedName>
</protein>
<evidence type="ECO:0000256" key="2">
    <source>
        <dbReference type="RuleBase" id="RU362119"/>
    </source>
</evidence>
<feature type="domain" description="5'-Nucleotidase C-terminal" evidence="4">
    <location>
        <begin position="368"/>
        <end position="537"/>
    </location>
</feature>
<dbReference type="EMBL" id="JBAKBA010000017">
    <property type="protein sequence ID" value="MEL0659265.1"/>
    <property type="molecule type" value="Genomic_DNA"/>
</dbReference>
<dbReference type="SUPFAM" id="SSF55816">
    <property type="entry name" value="5'-nucleotidase (syn. UDP-sugar hydrolase), C-terminal domain"/>
    <property type="match status" value="1"/>
</dbReference>
<evidence type="ECO:0000259" key="3">
    <source>
        <dbReference type="Pfam" id="PF00149"/>
    </source>
</evidence>
<dbReference type="InterPro" id="IPR008334">
    <property type="entry name" value="5'-Nucleotdase_C"/>
</dbReference>
<dbReference type="Pfam" id="PF02872">
    <property type="entry name" value="5_nucleotid_C"/>
    <property type="match status" value="1"/>
</dbReference>
<accession>A0ABU9HBM8</accession>
<comment type="similarity">
    <text evidence="2">Belongs to the 5'-nucleotidase family.</text>
</comment>
<dbReference type="InterPro" id="IPR029052">
    <property type="entry name" value="Metallo-depent_PP-like"/>
</dbReference>
<feature type="domain" description="Calcineurin-like phosphoesterase" evidence="3">
    <location>
        <begin position="11"/>
        <end position="249"/>
    </location>
</feature>
<evidence type="ECO:0000259" key="4">
    <source>
        <dbReference type="Pfam" id="PF02872"/>
    </source>
</evidence>
<organism evidence="5 6">
    <name type="scientific">Psychromonas arctica</name>
    <dbReference type="NCBI Taxonomy" id="168275"/>
    <lineage>
        <taxon>Bacteria</taxon>
        <taxon>Pseudomonadati</taxon>
        <taxon>Pseudomonadota</taxon>
        <taxon>Gammaproteobacteria</taxon>
        <taxon>Alteromonadales</taxon>
        <taxon>Psychromonadaceae</taxon>
        <taxon>Psychromonas</taxon>
    </lineage>
</organism>
<evidence type="ECO:0000256" key="1">
    <source>
        <dbReference type="ARBA" id="ARBA00022729"/>
    </source>
</evidence>
<dbReference type="SUPFAM" id="SSF56300">
    <property type="entry name" value="Metallo-dependent phosphatases"/>
    <property type="match status" value="1"/>
</dbReference>
<evidence type="ECO:0000313" key="6">
    <source>
        <dbReference type="Proteomes" id="UP001366060"/>
    </source>
</evidence>
<dbReference type="PANTHER" id="PTHR11575">
    <property type="entry name" value="5'-NUCLEOTIDASE-RELATED"/>
    <property type="match status" value="1"/>
</dbReference>
<dbReference type="Pfam" id="PF00149">
    <property type="entry name" value="Metallophos"/>
    <property type="match status" value="1"/>
</dbReference>
<dbReference type="RefSeq" id="WP_341627833.1">
    <property type="nucleotide sequence ID" value="NZ_JBAKBA010000017.1"/>
</dbReference>
<dbReference type="PRINTS" id="PR01607">
    <property type="entry name" value="APYRASEFAMLY"/>
</dbReference>
<proteinExistence type="inferred from homology"/>